<dbReference type="RefSeq" id="WP_035327389.1">
    <property type="nucleotide sequence ID" value="NZ_JSAQ01000001.1"/>
</dbReference>
<dbReference type="EMBL" id="JSAQ01000001">
    <property type="protein sequence ID" value="KGO07386.1"/>
    <property type="molecule type" value="Genomic_DNA"/>
</dbReference>
<dbReference type="PROSITE" id="PS51257">
    <property type="entry name" value="PROKAR_LIPOPROTEIN"/>
    <property type="match status" value="1"/>
</dbReference>
<name>A0A0A2GYK3_9FLAO</name>
<accession>A0A0A2GYK3</accession>
<sequence length="298" mass="33783">MKKMILALGIAILACVSCQETKTKTTTTSNEVAINPDLAVKPDSWIDKRVGEAQARLNKTDAGKIVWQAMEAHGGLDTYFKNGPLSFHFDYKPEDGSTRRNTYQTIDTWSNKARHQHVGDRSQEFGWTGEKAWKKVKDSTAFPFDMRFWALTPYYFLTQPFILDGEGVNLEKLADKTHNNTTYDAIKVTFEAGTGDAPDDYYVLYFGKDNHKLAVIRYIVSYPKYFADGGHLPEKLMTVEGTTTVDGIEFATGYKTHWLTEDEKAGEHITTIDVSDIRFKKDVENSYFDIPENAVLIE</sequence>
<proteinExistence type="predicted"/>
<dbReference type="AlphaFoldDB" id="A0A0A2GYK3"/>
<dbReference type="Proteomes" id="UP000030140">
    <property type="component" value="Unassembled WGS sequence"/>
</dbReference>
<keyword evidence="2" id="KW-1185">Reference proteome</keyword>
<reference evidence="1 2" key="1">
    <citation type="submission" date="2014-10" db="EMBL/GenBank/DDBJ databases">
        <title>Draft genome sequence of the proteorhodopsin-containing marine bacterium Dokdonia donghaensis.</title>
        <authorList>
            <person name="Gomez-Consarnau L."/>
            <person name="Gonzalez J.M."/>
            <person name="Riedel T."/>
            <person name="Jaenicke S."/>
            <person name="Wagner-Doebler I."/>
            <person name="Fuhrman J.A."/>
        </authorList>
    </citation>
    <scope>NUCLEOTIDE SEQUENCE [LARGE SCALE GENOMIC DNA]</scope>
    <source>
        <strain evidence="1 2">DSW-1</strain>
    </source>
</reference>
<evidence type="ECO:0000313" key="2">
    <source>
        <dbReference type="Proteomes" id="UP000030140"/>
    </source>
</evidence>
<comment type="caution">
    <text evidence="1">The sequence shown here is derived from an EMBL/GenBank/DDBJ whole genome shotgun (WGS) entry which is preliminary data.</text>
</comment>
<evidence type="ECO:0008006" key="3">
    <source>
        <dbReference type="Google" id="ProtNLM"/>
    </source>
</evidence>
<organism evidence="1 2">
    <name type="scientific">Dokdonia donghaensis DSW-1</name>
    <dbReference type="NCBI Taxonomy" id="1300343"/>
    <lineage>
        <taxon>Bacteria</taxon>
        <taxon>Pseudomonadati</taxon>
        <taxon>Bacteroidota</taxon>
        <taxon>Flavobacteriia</taxon>
        <taxon>Flavobacteriales</taxon>
        <taxon>Flavobacteriaceae</taxon>
        <taxon>Dokdonia</taxon>
    </lineage>
</organism>
<evidence type="ECO:0000313" key="1">
    <source>
        <dbReference type="EMBL" id="KGO07386.1"/>
    </source>
</evidence>
<protein>
    <recommendedName>
        <fullName evidence="3">Lipoprotein</fullName>
    </recommendedName>
</protein>
<gene>
    <name evidence="1" type="ORF">NV36_11430</name>
</gene>
<dbReference type="OrthoDB" id="282859at2"/>